<dbReference type="NCBIfam" id="TIGR01430">
    <property type="entry name" value="aden_deam"/>
    <property type="match status" value="1"/>
</dbReference>
<evidence type="ECO:0000256" key="2">
    <source>
        <dbReference type="ARBA" id="ARBA00006676"/>
    </source>
</evidence>
<dbReference type="GO" id="GO:0004000">
    <property type="term" value="F:adenosine deaminase activity"/>
    <property type="evidence" value="ECO:0007669"/>
    <property type="project" value="UniProtKB-ARBA"/>
</dbReference>
<dbReference type="GO" id="GO:0005829">
    <property type="term" value="C:cytosol"/>
    <property type="evidence" value="ECO:0007669"/>
    <property type="project" value="TreeGrafter"/>
</dbReference>
<reference evidence="8 9" key="1">
    <citation type="submission" date="2018-06" db="EMBL/GenBank/DDBJ databases">
        <authorList>
            <consortium name="Pathogen Informatics"/>
            <person name="Doyle S."/>
        </authorList>
    </citation>
    <scope>NUCLEOTIDE SEQUENCE [LARGE SCALE GENOMIC DNA]</scope>
    <source>
        <strain evidence="8 9">NCTC9962</strain>
    </source>
</reference>
<evidence type="ECO:0000256" key="5">
    <source>
        <dbReference type="ARBA" id="ARBA00022801"/>
    </source>
</evidence>
<evidence type="ECO:0000256" key="3">
    <source>
        <dbReference type="ARBA" id="ARBA00012784"/>
    </source>
</evidence>
<dbReference type="InterPro" id="IPR006650">
    <property type="entry name" value="A/AMP_deam_AS"/>
</dbReference>
<proteinExistence type="inferred from homology"/>
<dbReference type="InterPro" id="IPR006330">
    <property type="entry name" value="Ado/ade_deaminase"/>
</dbReference>
<comment type="similarity">
    <text evidence="2">Belongs to the metallo-dependent hydrolases superfamily. Adenosine and AMP deaminases family.</text>
</comment>
<dbReference type="Gene3D" id="3.20.20.140">
    <property type="entry name" value="Metal-dependent hydrolases"/>
    <property type="match status" value="1"/>
</dbReference>
<dbReference type="SUPFAM" id="SSF51556">
    <property type="entry name" value="Metallo-dependent hydrolases"/>
    <property type="match status" value="1"/>
</dbReference>
<evidence type="ECO:0000259" key="7">
    <source>
        <dbReference type="Pfam" id="PF00962"/>
    </source>
</evidence>
<comment type="cofactor">
    <cofactor evidence="1">
        <name>Zn(2+)</name>
        <dbReference type="ChEBI" id="CHEBI:29105"/>
    </cofactor>
</comment>
<dbReference type="EMBL" id="UGED01000009">
    <property type="protein sequence ID" value="STL58413.1"/>
    <property type="molecule type" value="Genomic_DNA"/>
</dbReference>
<protein>
    <recommendedName>
        <fullName evidence="3">adenosine deaminase</fullName>
        <ecNumber evidence="3">3.5.4.4</ecNumber>
    </recommendedName>
</protein>
<keyword evidence="4" id="KW-0479">Metal-binding</keyword>
<dbReference type="AlphaFoldDB" id="A0A377BBP5"/>
<dbReference type="PROSITE" id="PS00485">
    <property type="entry name" value="A_DEAMINASE"/>
    <property type="match status" value="1"/>
</dbReference>
<dbReference type="PANTHER" id="PTHR11409">
    <property type="entry name" value="ADENOSINE DEAMINASE"/>
    <property type="match status" value="1"/>
</dbReference>
<dbReference type="InterPro" id="IPR032466">
    <property type="entry name" value="Metal_Hydrolase"/>
</dbReference>
<dbReference type="Pfam" id="PF00962">
    <property type="entry name" value="A_deaminase"/>
    <property type="match status" value="1"/>
</dbReference>
<name>A0A377BBP5_ECOLX</name>
<keyword evidence="6" id="KW-0862">Zinc</keyword>
<sequence>MPVAAWAFENIEDAARHGLHYVELRFSPGYMAMAHQLPVAGVVEAVIDGVREGCRTFGVQAKLIGIMSRTFGEAACQQELEAFLAHRDQITALDLAGDELGFPGSLFLSHFNRARDAGWHITVHAGEAAGPESIWQAIRELGAERIGHGVKAIEDRALMDFLAEQQIGIESCLTSNIQTSTVAELAAHPLKTFLEHGIRASINTDDPGVQEWISFTNIPLPRQLLGYPASKSARHRLMVWKWLSSALRKNAHCEKKSPRSNKMDGANCTIHFSCKAQSRAMFGGFDAQLNQLHYLDCLACRNRIFTIAI</sequence>
<dbReference type="EC" id="3.5.4.4" evidence="3"/>
<evidence type="ECO:0000256" key="1">
    <source>
        <dbReference type="ARBA" id="ARBA00001947"/>
    </source>
</evidence>
<evidence type="ECO:0000256" key="6">
    <source>
        <dbReference type="ARBA" id="ARBA00022833"/>
    </source>
</evidence>
<organism evidence="8 9">
    <name type="scientific">Escherichia coli</name>
    <dbReference type="NCBI Taxonomy" id="562"/>
    <lineage>
        <taxon>Bacteria</taxon>
        <taxon>Pseudomonadati</taxon>
        <taxon>Pseudomonadota</taxon>
        <taxon>Gammaproteobacteria</taxon>
        <taxon>Enterobacterales</taxon>
        <taxon>Enterobacteriaceae</taxon>
        <taxon>Escherichia</taxon>
    </lineage>
</organism>
<evidence type="ECO:0000313" key="9">
    <source>
        <dbReference type="Proteomes" id="UP000254052"/>
    </source>
</evidence>
<dbReference type="PANTHER" id="PTHR11409:SF43">
    <property type="entry name" value="ADENOSINE DEAMINASE"/>
    <property type="match status" value="1"/>
</dbReference>
<dbReference type="GO" id="GO:0043103">
    <property type="term" value="P:hypoxanthine salvage"/>
    <property type="evidence" value="ECO:0007669"/>
    <property type="project" value="TreeGrafter"/>
</dbReference>
<keyword evidence="5 8" id="KW-0378">Hydrolase</keyword>
<evidence type="ECO:0000313" key="8">
    <source>
        <dbReference type="EMBL" id="STL58413.1"/>
    </source>
</evidence>
<accession>A0A377BBP5</accession>
<feature type="domain" description="Adenosine deaminase" evidence="7">
    <location>
        <begin position="6"/>
        <end position="227"/>
    </location>
</feature>
<dbReference type="Proteomes" id="UP000254052">
    <property type="component" value="Unassembled WGS sequence"/>
</dbReference>
<gene>
    <name evidence="8" type="primary">add_1</name>
    <name evidence="8" type="ORF">NCTC9962_04953</name>
</gene>
<evidence type="ECO:0000256" key="4">
    <source>
        <dbReference type="ARBA" id="ARBA00022723"/>
    </source>
</evidence>
<dbReference type="GO" id="GO:0046872">
    <property type="term" value="F:metal ion binding"/>
    <property type="evidence" value="ECO:0007669"/>
    <property type="project" value="UniProtKB-KW"/>
</dbReference>
<dbReference type="InterPro" id="IPR001365">
    <property type="entry name" value="A_deaminase_dom"/>
</dbReference>
<dbReference type="GO" id="GO:0006154">
    <property type="term" value="P:adenosine catabolic process"/>
    <property type="evidence" value="ECO:0007669"/>
    <property type="project" value="TreeGrafter"/>
</dbReference>
<dbReference type="GO" id="GO:0046103">
    <property type="term" value="P:inosine biosynthetic process"/>
    <property type="evidence" value="ECO:0007669"/>
    <property type="project" value="TreeGrafter"/>
</dbReference>
<dbReference type="GO" id="GO:0009168">
    <property type="term" value="P:purine ribonucleoside monophosphate biosynthetic process"/>
    <property type="evidence" value="ECO:0007669"/>
    <property type="project" value="InterPro"/>
</dbReference>